<feature type="non-terminal residue" evidence="1">
    <location>
        <position position="221"/>
    </location>
</feature>
<sequence length="221" mass="24194">MLPPMCIHSLQSLTLRSRPYTLGVTRRDNEKKVIALYVEMKDMMAVLLQLHDIRDGTLVTPDIEDRLKALVEKTADDIKACSNACDAYCKKKLLAKTSLSFVDLVNRRRTDGEFALSVHTTETLEAMTAKLSTVDASTKQVNAKLDVLMGMFQNFVSKEQKVVADIVAAKGGAKAVRSNDRLLAALDNAVARASEESGIRPAGPASLDELRDDLMDEPDAA</sequence>
<keyword evidence="2" id="KW-1185">Reference proteome</keyword>
<organism evidence="1 2">
    <name type="scientific">Auriscalpium vulgare</name>
    <dbReference type="NCBI Taxonomy" id="40419"/>
    <lineage>
        <taxon>Eukaryota</taxon>
        <taxon>Fungi</taxon>
        <taxon>Dikarya</taxon>
        <taxon>Basidiomycota</taxon>
        <taxon>Agaricomycotina</taxon>
        <taxon>Agaricomycetes</taxon>
        <taxon>Russulales</taxon>
        <taxon>Auriscalpiaceae</taxon>
        <taxon>Auriscalpium</taxon>
    </lineage>
</organism>
<name>A0ACB8REX8_9AGAM</name>
<accession>A0ACB8REX8</accession>
<comment type="caution">
    <text evidence="1">The sequence shown here is derived from an EMBL/GenBank/DDBJ whole genome shotgun (WGS) entry which is preliminary data.</text>
</comment>
<evidence type="ECO:0000313" key="1">
    <source>
        <dbReference type="EMBL" id="KAI0042761.1"/>
    </source>
</evidence>
<proteinExistence type="predicted"/>
<dbReference type="EMBL" id="MU276048">
    <property type="protein sequence ID" value="KAI0042761.1"/>
    <property type="molecule type" value="Genomic_DNA"/>
</dbReference>
<dbReference type="Proteomes" id="UP000814033">
    <property type="component" value="Unassembled WGS sequence"/>
</dbReference>
<reference evidence="1" key="2">
    <citation type="journal article" date="2022" name="New Phytol.">
        <title>Evolutionary transition to the ectomycorrhizal habit in the genomes of a hyperdiverse lineage of mushroom-forming fungi.</title>
        <authorList>
            <person name="Looney B."/>
            <person name="Miyauchi S."/>
            <person name="Morin E."/>
            <person name="Drula E."/>
            <person name="Courty P.E."/>
            <person name="Kohler A."/>
            <person name="Kuo A."/>
            <person name="LaButti K."/>
            <person name="Pangilinan J."/>
            <person name="Lipzen A."/>
            <person name="Riley R."/>
            <person name="Andreopoulos W."/>
            <person name="He G."/>
            <person name="Johnson J."/>
            <person name="Nolan M."/>
            <person name="Tritt A."/>
            <person name="Barry K.W."/>
            <person name="Grigoriev I.V."/>
            <person name="Nagy L.G."/>
            <person name="Hibbett D."/>
            <person name="Henrissat B."/>
            <person name="Matheny P.B."/>
            <person name="Labbe J."/>
            <person name="Martin F.M."/>
        </authorList>
    </citation>
    <scope>NUCLEOTIDE SEQUENCE</scope>
    <source>
        <strain evidence="1">FP105234-sp</strain>
    </source>
</reference>
<evidence type="ECO:0000313" key="2">
    <source>
        <dbReference type="Proteomes" id="UP000814033"/>
    </source>
</evidence>
<protein>
    <submittedName>
        <fullName evidence="1">Uncharacterized protein</fullName>
    </submittedName>
</protein>
<gene>
    <name evidence="1" type="ORF">FA95DRAFT_1609913</name>
</gene>
<reference evidence="1" key="1">
    <citation type="submission" date="2021-02" db="EMBL/GenBank/DDBJ databases">
        <authorList>
            <consortium name="DOE Joint Genome Institute"/>
            <person name="Ahrendt S."/>
            <person name="Looney B.P."/>
            <person name="Miyauchi S."/>
            <person name="Morin E."/>
            <person name="Drula E."/>
            <person name="Courty P.E."/>
            <person name="Chicoki N."/>
            <person name="Fauchery L."/>
            <person name="Kohler A."/>
            <person name="Kuo A."/>
            <person name="Labutti K."/>
            <person name="Pangilinan J."/>
            <person name="Lipzen A."/>
            <person name="Riley R."/>
            <person name="Andreopoulos W."/>
            <person name="He G."/>
            <person name="Johnson J."/>
            <person name="Barry K.W."/>
            <person name="Grigoriev I.V."/>
            <person name="Nagy L."/>
            <person name="Hibbett D."/>
            <person name="Henrissat B."/>
            <person name="Matheny P.B."/>
            <person name="Labbe J."/>
            <person name="Martin F."/>
        </authorList>
    </citation>
    <scope>NUCLEOTIDE SEQUENCE</scope>
    <source>
        <strain evidence="1">FP105234-sp</strain>
    </source>
</reference>